<protein>
    <recommendedName>
        <fullName evidence="7">Tail specific protease domain-containing protein</fullName>
    </recommendedName>
</protein>
<evidence type="ECO:0000256" key="1">
    <source>
        <dbReference type="SAM" id="MobiDB-lite"/>
    </source>
</evidence>
<dbReference type="GO" id="GO:0006508">
    <property type="term" value="P:proteolysis"/>
    <property type="evidence" value="ECO:0007669"/>
    <property type="project" value="InterPro"/>
</dbReference>
<feature type="domain" description="Tail specific protease" evidence="3">
    <location>
        <begin position="403"/>
        <end position="574"/>
    </location>
</feature>
<name>A0A8H4SVM0_9HYPO</name>
<evidence type="ECO:0000259" key="4">
    <source>
        <dbReference type="Pfam" id="PF23658"/>
    </source>
</evidence>
<dbReference type="InterPro" id="IPR056186">
    <property type="entry name" value="PDZ_CPAF-rel"/>
</dbReference>
<dbReference type="Proteomes" id="UP000622797">
    <property type="component" value="Unassembled WGS sequence"/>
</dbReference>
<accession>A0A8H4SVM0</accession>
<feature type="compositionally biased region" description="Low complexity" evidence="1">
    <location>
        <begin position="321"/>
        <end position="347"/>
    </location>
</feature>
<dbReference type="OrthoDB" id="27214at2759"/>
<dbReference type="PANTHER" id="PTHR37049:SF4">
    <property type="entry name" value="RHODANESE DOMAIN-CONTAINING PROTEIN"/>
    <property type="match status" value="1"/>
</dbReference>
<dbReference type="InterPro" id="IPR052766">
    <property type="entry name" value="S41A_metabolite_peptidase"/>
</dbReference>
<dbReference type="PANTHER" id="PTHR37049">
    <property type="entry name" value="PEPTIDASE S41 FAMILY PROTEIN"/>
    <property type="match status" value="1"/>
</dbReference>
<dbReference type="InterPro" id="IPR029045">
    <property type="entry name" value="ClpP/crotonase-like_dom_sf"/>
</dbReference>
<evidence type="ECO:0000259" key="3">
    <source>
        <dbReference type="Pfam" id="PF03572"/>
    </source>
</evidence>
<proteinExistence type="predicted"/>
<gene>
    <name evidence="5" type="ORF">FSARC_14135</name>
</gene>
<sequence>MKYTTVIALALGVAASPIDPWESMPHARDPIDAPFRRSQKNTPPCKIIADAYTAADPEPGKPVFLVKVPPSVGIACLKSVPVDKKRNKALLEYLFRFVSFHSTIDILADPPEEYLVPGVDILGGWDNITAKLGKDLYESQYDFMFDLRSLYVAAADGHFAYTPAILNTLSFGRPAFEFESLSLNGVSLPQLFMRSDVTRGNHNELDYHPSAVDTIDGVPAVEFLEQEAALALAKPHDPDAQYNNMFSSLPKSALGRVAGTRSSQVEIPDNHTIQFYNGSKKVTTSYISIPPGINFTGIDSGEKFHEAFEVPAPPQTKSVEPTSVKTSATPATSTASSTTSPTALSPSGYPTPIAKVPQDSLAAYFLNSTDYEDVVVLSILDFLPLKSDAANIDGTGIRAFLLDVQKFLIKIVKKAKQEGRDKLVIDLSANGGGSKVLASLLYTLFFPGAELNLVDRYRANEALEAAVAANWTLVKQALLVGNNDLLDAEGKHISSGSAWFGPHTVAGQNVTEAFTSNYSKPISFEPEQYYNGYDPSGKTVFSEPPFKPENILIVTDGVCASSCTIFTGLMARNQGVRTLALGGRPQKQAMQAMGGTKGTKLALNANLAEDFDIYVGEIDNSTSLKILEDAWDSIPTIEDPPLLPLLKGTGGINGYNGYTTDRLDDYPIQFRYEAANCRLFYTQRMTRNVTEVWRMAADVAWKEGTCVEGSSTGQDGRIGDKALKFDPKVKSRVPAIKGPGSLE</sequence>
<feature type="region of interest" description="Disordered" evidence="1">
    <location>
        <begin position="312"/>
        <end position="348"/>
    </location>
</feature>
<dbReference type="Pfam" id="PF23658">
    <property type="entry name" value="PDZ_CPAF_rel"/>
    <property type="match status" value="1"/>
</dbReference>
<dbReference type="Pfam" id="PF03572">
    <property type="entry name" value="Peptidase_S41"/>
    <property type="match status" value="1"/>
</dbReference>
<dbReference type="SUPFAM" id="SSF52096">
    <property type="entry name" value="ClpP/crotonase"/>
    <property type="match status" value="1"/>
</dbReference>
<dbReference type="GO" id="GO:0008236">
    <property type="term" value="F:serine-type peptidase activity"/>
    <property type="evidence" value="ECO:0007669"/>
    <property type="project" value="InterPro"/>
</dbReference>
<dbReference type="EMBL" id="JABEXW010001148">
    <property type="protein sequence ID" value="KAF4946671.1"/>
    <property type="molecule type" value="Genomic_DNA"/>
</dbReference>
<evidence type="ECO:0000256" key="2">
    <source>
        <dbReference type="SAM" id="SignalP"/>
    </source>
</evidence>
<feature type="chain" id="PRO_5034318421" description="Tail specific protease domain-containing protein" evidence="2">
    <location>
        <begin position="16"/>
        <end position="743"/>
    </location>
</feature>
<keyword evidence="2" id="KW-0732">Signal</keyword>
<dbReference type="Gene3D" id="3.90.226.10">
    <property type="entry name" value="2-enoyl-CoA Hydratase, Chain A, domain 1"/>
    <property type="match status" value="1"/>
</dbReference>
<evidence type="ECO:0000313" key="6">
    <source>
        <dbReference type="Proteomes" id="UP000622797"/>
    </source>
</evidence>
<dbReference type="InterPro" id="IPR005151">
    <property type="entry name" value="Tail-specific_protease"/>
</dbReference>
<evidence type="ECO:0008006" key="7">
    <source>
        <dbReference type="Google" id="ProtNLM"/>
    </source>
</evidence>
<reference evidence="5" key="1">
    <citation type="journal article" date="2020" name="BMC Genomics">
        <title>Correction to: Identification and distribution of gene clusters required for synthesis of sphingolipid metabolism inhibitors in diverse species of the filamentous fungus Fusarium.</title>
        <authorList>
            <person name="Kim H.S."/>
            <person name="Lohmar J.M."/>
            <person name="Busman M."/>
            <person name="Brown D.W."/>
            <person name="Naumann T.A."/>
            <person name="Divon H.H."/>
            <person name="Lysoe E."/>
            <person name="Uhlig S."/>
            <person name="Proctor R.H."/>
        </authorList>
    </citation>
    <scope>NUCLEOTIDE SEQUENCE</scope>
    <source>
        <strain evidence="5">NRRL 20472</strain>
    </source>
</reference>
<keyword evidence="6" id="KW-1185">Reference proteome</keyword>
<organism evidence="5 6">
    <name type="scientific">Fusarium sarcochroum</name>
    <dbReference type="NCBI Taxonomy" id="1208366"/>
    <lineage>
        <taxon>Eukaryota</taxon>
        <taxon>Fungi</taxon>
        <taxon>Dikarya</taxon>
        <taxon>Ascomycota</taxon>
        <taxon>Pezizomycotina</taxon>
        <taxon>Sordariomycetes</taxon>
        <taxon>Hypocreomycetidae</taxon>
        <taxon>Hypocreales</taxon>
        <taxon>Nectriaceae</taxon>
        <taxon>Fusarium</taxon>
        <taxon>Fusarium lateritium species complex</taxon>
    </lineage>
</organism>
<reference evidence="5" key="2">
    <citation type="submission" date="2020-05" db="EMBL/GenBank/DDBJ databases">
        <authorList>
            <person name="Kim H.-S."/>
            <person name="Proctor R.H."/>
            <person name="Brown D.W."/>
        </authorList>
    </citation>
    <scope>NUCLEOTIDE SEQUENCE</scope>
    <source>
        <strain evidence="5">NRRL 20472</strain>
    </source>
</reference>
<evidence type="ECO:0000313" key="5">
    <source>
        <dbReference type="EMBL" id="KAF4946671.1"/>
    </source>
</evidence>
<comment type="caution">
    <text evidence="5">The sequence shown here is derived from an EMBL/GenBank/DDBJ whole genome shotgun (WGS) entry which is preliminary data.</text>
</comment>
<feature type="domain" description="CPAF-like PDZ" evidence="4">
    <location>
        <begin position="171"/>
        <end position="290"/>
    </location>
</feature>
<dbReference type="AlphaFoldDB" id="A0A8H4SVM0"/>
<feature type="signal peptide" evidence="2">
    <location>
        <begin position="1"/>
        <end position="15"/>
    </location>
</feature>